<comment type="subcellular location">
    <subcellularLocation>
        <location evidence="1">Nucleus</location>
    </subcellularLocation>
</comment>
<dbReference type="STRING" id="50990.A0A4Y7PY44"/>
<keyword evidence="4" id="KW-0040">ANK repeat</keyword>
<dbReference type="InterPro" id="IPR038753">
    <property type="entry name" value="NFKBIL1"/>
</dbReference>
<evidence type="ECO:0000313" key="7">
    <source>
        <dbReference type="Proteomes" id="UP000294933"/>
    </source>
</evidence>
<dbReference type="AlphaFoldDB" id="A0A4Y7PY44"/>
<dbReference type="OrthoDB" id="412109at2759"/>
<evidence type="ECO:0000256" key="4">
    <source>
        <dbReference type="ARBA" id="ARBA00023043"/>
    </source>
</evidence>
<dbReference type="VEuPathDB" id="FungiDB:BD410DRAFT_725938"/>
<evidence type="ECO:0000256" key="2">
    <source>
        <dbReference type="ARBA" id="ARBA00022553"/>
    </source>
</evidence>
<evidence type="ECO:0000256" key="5">
    <source>
        <dbReference type="ARBA" id="ARBA00023242"/>
    </source>
</evidence>
<name>A0A4Y7PY44_9AGAM</name>
<keyword evidence="2" id="KW-0597">Phosphoprotein</keyword>
<evidence type="ECO:0000256" key="1">
    <source>
        <dbReference type="ARBA" id="ARBA00004123"/>
    </source>
</evidence>
<evidence type="ECO:0000256" key="3">
    <source>
        <dbReference type="ARBA" id="ARBA00022737"/>
    </source>
</evidence>
<gene>
    <name evidence="6" type="ORF">BD410DRAFT_725938</name>
</gene>
<dbReference type="GO" id="GO:0005634">
    <property type="term" value="C:nucleus"/>
    <property type="evidence" value="ECO:0007669"/>
    <property type="project" value="UniProtKB-SubCell"/>
</dbReference>
<keyword evidence="5" id="KW-0539">Nucleus</keyword>
<accession>A0A4Y7PY44</accession>
<dbReference type="PANTHER" id="PTHR15263">
    <property type="entry name" value="I-KAPPA-B-LIKE PROTEIN IKBL"/>
    <property type="match status" value="1"/>
</dbReference>
<dbReference type="Proteomes" id="UP000294933">
    <property type="component" value="Unassembled WGS sequence"/>
</dbReference>
<keyword evidence="7" id="KW-1185">Reference proteome</keyword>
<evidence type="ECO:0000313" key="6">
    <source>
        <dbReference type="EMBL" id="TDL20327.1"/>
    </source>
</evidence>
<proteinExistence type="predicted"/>
<organism evidence="6 7">
    <name type="scientific">Rickenella mellea</name>
    <dbReference type="NCBI Taxonomy" id="50990"/>
    <lineage>
        <taxon>Eukaryota</taxon>
        <taxon>Fungi</taxon>
        <taxon>Dikarya</taxon>
        <taxon>Basidiomycota</taxon>
        <taxon>Agaricomycotina</taxon>
        <taxon>Agaricomycetes</taxon>
        <taxon>Hymenochaetales</taxon>
        <taxon>Rickenellaceae</taxon>
        <taxon>Rickenella</taxon>
    </lineage>
</organism>
<sequence length="125" mass="14588">MNKDAVIAAWSNYQQWWSTARDKDILRFRTISWPTVTTITAAEDLTVNRIASFVLSPHHSQDKSPKDRIKEQLLRWHPDRFEGRYLPKVPADERDAVRQGVGQVVKALNDLMSRDRDNPFARERS</sequence>
<reference evidence="6 7" key="1">
    <citation type="submission" date="2018-06" db="EMBL/GenBank/DDBJ databases">
        <title>A transcriptomic atlas of mushroom development highlights an independent origin of complex multicellularity.</title>
        <authorList>
            <consortium name="DOE Joint Genome Institute"/>
            <person name="Krizsan K."/>
            <person name="Almasi E."/>
            <person name="Merenyi Z."/>
            <person name="Sahu N."/>
            <person name="Viragh M."/>
            <person name="Koszo T."/>
            <person name="Mondo S."/>
            <person name="Kiss B."/>
            <person name="Balint B."/>
            <person name="Kues U."/>
            <person name="Barry K."/>
            <person name="Hegedus J.C."/>
            <person name="Henrissat B."/>
            <person name="Johnson J."/>
            <person name="Lipzen A."/>
            <person name="Ohm R."/>
            <person name="Nagy I."/>
            <person name="Pangilinan J."/>
            <person name="Yan J."/>
            <person name="Xiong Y."/>
            <person name="Grigoriev I.V."/>
            <person name="Hibbett D.S."/>
            <person name="Nagy L.G."/>
        </authorList>
    </citation>
    <scope>NUCLEOTIDE SEQUENCE [LARGE SCALE GENOMIC DNA]</scope>
    <source>
        <strain evidence="6 7">SZMC22713</strain>
    </source>
</reference>
<dbReference type="EMBL" id="ML170189">
    <property type="protein sequence ID" value="TDL20327.1"/>
    <property type="molecule type" value="Genomic_DNA"/>
</dbReference>
<keyword evidence="3" id="KW-0677">Repeat</keyword>
<protein>
    <submittedName>
        <fullName evidence="6">Uncharacterized protein</fullName>
    </submittedName>
</protein>
<dbReference type="GO" id="GO:0043124">
    <property type="term" value="P:negative regulation of canonical NF-kappaB signal transduction"/>
    <property type="evidence" value="ECO:0007669"/>
    <property type="project" value="InterPro"/>
</dbReference>
<dbReference type="PANTHER" id="PTHR15263:SF1">
    <property type="entry name" value="NF-KAPPA-B INHIBITOR-LIKE PROTEIN 1"/>
    <property type="match status" value="1"/>
</dbReference>